<dbReference type="InterPro" id="IPR003509">
    <property type="entry name" value="UPF0102_YraN-like"/>
</dbReference>
<name>A0A3B1ACA9_9ZZZZ</name>
<dbReference type="InterPro" id="IPR011335">
    <property type="entry name" value="Restrct_endonuc-II-like"/>
</dbReference>
<dbReference type="GO" id="GO:0003676">
    <property type="term" value="F:nucleic acid binding"/>
    <property type="evidence" value="ECO:0007669"/>
    <property type="project" value="InterPro"/>
</dbReference>
<protein>
    <submittedName>
        <fullName evidence="1">Uncharacterized protein</fullName>
    </submittedName>
</protein>
<dbReference type="PANTHER" id="PTHR34039:SF1">
    <property type="entry name" value="UPF0102 PROTEIN YRAN"/>
    <property type="match status" value="1"/>
</dbReference>
<dbReference type="EMBL" id="UOFS01000039">
    <property type="protein sequence ID" value="VAW99220.1"/>
    <property type="molecule type" value="Genomic_DNA"/>
</dbReference>
<reference evidence="1" key="1">
    <citation type="submission" date="2018-06" db="EMBL/GenBank/DDBJ databases">
        <authorList>
            <person name="Zhirakovskaya E."/>
        </authorList>
    </citation>
    <scope>NUCLEOTIDE SEQUENCE</scope>
</reference>
<dbReference type="InterPro" id="IPR011856">
    <property type="entry name" value="tRNA_endonuc-like_dom_sf"/>
</dbReference>
<dbReference type="SUPFAM" id="SSF52980">
    <property type="entry name" value="Restriction endonuclease-like"/>
    <property type="match status" value="1"/>
</dbReference>
<dbReference type="CDD" id="cd20736">
    <property type="entry name" value="PoNe_Nuclease"/>
    <property type="match status" value="1"/>
</dbReference>
<organism evidence="1">
    <name type="scientific">hydrothermal vent metagenome</name>
    <dbReference type="NCBI Taxonomy" id="652676"/>
    <lineage>
        <taxon>unclassified sequences</taxon>
        <taxon>metagenomes</taxon>
        <taxon>ecological metagenomes</taxon>
    </lineage>
</organism>
<dbReference type="Pfam" id="PF02021">
    <property type="entry name" value="UPF0102"/>
    <property type="match status" value="1"/>
</dbReference>
<gene>
    <name evidence="1" type="ORF">MNBD_GAMMA22-1466</name>
</gene>
<accession>A0A3B1ACA9</accession>
<sequence>MLLSSVKSTKKLGNLTEEMALKYLLDNGLTLIKKNFSHRIGEIDIIMQDKTAIVFIEVRYRKNTNFGFPEETVTYKKQKKIKSTALIYISRNPKFKNAQPRFDVVAMTPNDEELSINWIKNAF</sequence>
<proteinExistence type="inferred from homology"/>
<dbReference type="Gene3D" id="3.40.1350.10">
    <property type="match status" value="1"/>
</dbReference>
<dbReference type="HAMAP" id="MF_00048">
    <property type="entry name" value="UPF0102"/>
    <property type="match status" value="1"/>
</dbReference>
<dbReference type="PANTHER" id="PTHR34039">
    <property type="entry name" value="UPF0102 PROTEIN YRAN"/>
    <property type="match status" value="1"/>
</dbReference>
<dbReference type="AlphaFoldDB" id="A0A3B1ACA9"/>
<evidence type="ECO:0000313" key="1">
    <source>
        <dbReference type="EMBL" id="VAW99220.1"/>
    </source>
</evidence>
<dbReference type="NCBIfam" id="TIGR00252">
    <property type="entry name" value="YraN family protein"/>
    <property type="match status" value="1"/>
</dbReference>
<dbReference type="NCBIfam" id="NF009150">
    <property type="entry name" value="PRK12497.1-3"/>
    <property type="match status" value="1"/>
</dbReference>